<keyword evidence="9" id="KW-1185">Reference proteome</keyword>
<dbReference type="InterPro" id="IPR022641">
    <property type="entry name" value="CheR_N"/>
</dbReference>
<feature type="binding site" evidence="6">
    <location>
        <position position="141"/>
    </location>
    <ligand>
        <name>S-adenosyl-L-methionine</name>
        <dbReference type="ChEBI" id="CHEBI:59789"/>
    </ligand>
</feature>
<dbReference type="Pfam" id="PF01739">
    <property type="entry name" value="CheR"/>
    <property type="match status" value="1"/>
</dbReference>
<evidence type="ECO:0000259" key="7">
    <source>
        <dbReference type="PROSITE" id="PS50123"/>
    </source>
</evidence>
<dbReference type="Gene3D" id="1.10.155.10">
    <property type="entry name" value="Chemotaxis receptor methyltransferase CheR, N-terminal domain"/>
    <property type="match status" value="1"/>
</dbReference>
<dbReference type="InterPro" id="IPR029063">
    <property type="entry name" value="SAM-dependent_MTases_sf"/>
</dbReference>
<accession>A0A656ZCY7</accession>
<dbReference type="InterPro" id="IPR036804">
    <property type="entry name" value="CheR_N_sf"/>
</dbReference>
<feature type="binding site" evidence="6">
    <location>
        <position position="79"/>
    </location>
    <ligand>
        <name>S-adenosyl-L-methionine</name>
        <dbReference type="ChEBI" id="CHEBI:59789"/>
    </ligand>
</feature>
<feature type="binding site" evidence="6">
    <location>
        <position position="77"/>
    </location>
    <ligand>
        <name>S-adenosyl-L-methionine</name>
        <dbReference type="ChEBI" id="CHEBI:59789"/>
    </ligand>
</feature>
<evidence type="ECO:0000256" key="4">
    <source>
        <dbReference type="ARBA" id="ARBA00022691"/>
    </source>
</evidence>
<dbReference type="EMBL" id="LFZK01000001">
    <property type="protein sequence ID" value="KYC29546.1"/>
    <property type="molecule type" value="Genomic_DNA"/>
</dbReference>
<keyword evidence="4 5" id="KW-0949">S-adenosyl-L-methionine</keyword>
<comment type="caution">
    <text evidence="8">The sequence shown here is derived from an EMBL/GenBank/DDBJ whole genome shotgun (WGS) entry which is preliminary data.</text>
</comment>
<evidence type="ECO:0000256" key="3">
    <source>
        <dbReference type="ARBA" id="ARBA00022679"/>
    </source>
</evidence>
<dbReference type="GO" id="GO:0008983">
    <property type="term" value="F:protein-glutamate O-methyltransferase activity"/>
    <property type="evidence" value="ECO:0007669"/>
    <property type="project" value="UniProtKB-EC"/>
</dbReference>
<feature type="binding site" evidence="6">
    <location>
        <position position="83"/>
    </location>
    <ligand>
        <name>S-adenosyl-L-methionine</name>
        <dbReference type="ChEBI" id="CHEBI:59789"/>
    </ligand>
</feature>
<protein>
    <recommendedName>
        <fullName evidence="5">Chemotaxis protein methyltransferase</fullName>
        <ecNumber evidence="5">2.1.1.80</ecNumber>
    </recommendedName>
</protein>
<dbReference type="InterPro" id="IPR000780">
    <property type="entry name" value="CheR_MeTrfase"/>
</dbReference>
<dbReference type="AlphaFoldDB" id="A0A656ZCY7"/>
<dbReference type="InterPro" id="IPR050903">
    <property type="entry name" value="Bact_Chemotaxis_MeTrfase"/>
</dbReference>
<dbReference type="SUPFAM" id="SSF47757">
    <property type="entry name" value="Chemotaxis receptor methyltransferase CheR, N-terminal domain"/>
    <property type="match status" value="1"/>
</dbReference>
<dbReference type="PIRSF" id="PIRSF000410">
    <property type="entry name" value="CheR"/>
    <property type="match status" value="1"/>
</dbReference>
<dbReference type="PANTHER" id="PTHR24422">
    <property type="entry name" value="CHEMOTAXIS PROTEIN METHYLTRANSFERASE"/>
    <property type="match status" value="1"/>
</dbReference>
<evidence type="ECO:0000256" key="2">
    <source>
        <dbReference type="ARBA" id="ARBA00022603"/>
    </source>
</evidence>
<dbReference type="InterPro" id="IPR022642">
    <property type="entry name" value="CheR_C"/>
</dbReference>
<evidence type="ECO:0000313" key="9">
    <source>
        <dbReference type="Proteomes" id="UP000243416"/>
    </source>
</evidence>
<dbReference type="CDD" id="cd02440">
    <property type="entry name" value="AdoMet_MTases"/>
    <property type="match status" value="1"/>
</dbReference>
<evidence type="ECO:0000256" key="1">
    <source>
        <dbReference type="ARBA" id="ARBA00001541"/>
    </source>
</evidence>
<evidence type="ECO:0000256" key="5">
    <source>
        <dbReference type="PIRNR" id="PIRNR000410"/>
    </source>
</evidence>
<sequence>MTHPTQITAAEFAQFQALIHKIAGINLSDAKQILLVGRLGRRLKHYGLSSYTEYYKLVTSSQHAGELQQMVDLLTTNETYFFRESKHFEYLAQHILPKHPPGRSFDVWSAASSTGEEIYTIAMVLADTLGLKGQWNVTGSDISRSVLAVAERGQYWLDRVRGLPPDYLRKYCLKGVKENEGSFIIMPELRRHTRFLQANLNGPLPGLGKFHVIFLRNVMIYFDNDTKRKVVERLVQHLHPGGHLIIGHSESLNNITNCVKPIKPTIYQAA</sequence>
<feature type="binding site" evidence="6">
    <location>
        <begin position="216"/>
        <end position="217"/>
    </location>
    <ligand>
        <name>S-adenosyl-L-methionine</name>
        <dbReference type="ChEBI" id="CHEBI:59789"/>
    </ligand>
</feature>
<keyword evidence="2 5" id="KW-0489">Methyltransferase</keyword>
<dbReference type="InterPro" id="IPR026024">
    <property type="entry name" value="Chemotaxis_MeTrfase_CheR"/>
</dbReference>
<comment type="catalytic activity">
    <reaction evidence="1 5">
        <text>L-glutamyl-[protein] + S-adenosyl-L-methionine = [protein]-L-glutamate 5-O-methyl ester + S-adenosyl-L-homocysteine</text>
        <dbReference type="Rhea" id="RHEA:24452"/>
        <dbReference type="Rhea" id="RHEA-COMP:10208"/>
        <dbReference type="Rhea" id="RHEA-COMP:10311"/>
        <dbReference type="ChEBI" id="CHEBI:29973"/>
        <dbReference type="ChEBI" id="CHEBI:57856"/>
        <dbReference type="ChEBI" id="CHEBI:59789"/>
        <dbReference type="ChEBI" id="CHEBI:82795"/>
        <dbReference type="EC" id="2.1.1.80"/>
    </reaction>
</comment>
<feature type="binding site" evidence="6">
    <location>
        <position position="117"/>
    </location>
    <ligand>
        <name>S-adenosyl-L-methionine</name>
        <dbReference type="ChEBI" id="CHEBI:59789"/>
    </ligand>
</feature>
<dbReference type="PANTHER" id="PTHR24422:SF26">
    <property type="entry name" value="CHEMOTAXIS PROTEIN METHYLTRANSFERASE"/>
    <property type="match status" value="1"/>
</dbReference>
<proteinExistence type="predicted"/>
<dbReference type="GO" id="GO:0032259">
    <property type="term" value="P:methylation"/>
    <property type="evidence" value="ECO:0007669"/>
    <property type="project" value="UniProtKB-KW"/>
</dbReference>
<gene>
    <name evidence="8" type="ORF">ACY05_00960</name>
</gene>
<dbReference type="Proteomes" id="UP000243416">
    <property type="component" value="Unassembled WGS sequence"/>
</dbReference>
<dbReference type="EC" id="2.1.1.80" evidence="5"/>
<name>A0A656ZCY7_9PROT</name>
<dbReference type="PRINTS" id="PR00996">
    <property type="entry name" value="CHERMTFRASE"/>
</dbReference>
<dbReference type="Pfam" id="PF03705">
    <property type="entry name" value="CheR_N"/>
    <property type="match status" value="1"/>
</dbReference>
<evidence type="ECO:0000256" key="6">
    <source>
        <dbReference type="PIRSR" id="PIRSR000410-1"/>
    </source>
</evidence>
<dbReference type="RefSeq" id="WP_067170654.1">
    <property type="nucleotide sequence ID" value="NZ_LT837803.1"/>
</dbReference>
<dbReference type="Gene3D" id="3.40.50.150">
    <property type="entry name" value="Vaccinia Virus protein VP39"/>
    <property type="match status" value="1"/>
</dbReference>
<dbReference type="SUPFAM" id="SSF53335">
    <property type="entry name" value="S-adenosyl-L-methionine-dependent methyltransferases"/>
    <property type="match status" value="1"/>
</dbReference>
<dbReference type="PROSITE" id="PS50123">
    <property type="entry name" value="CHER"/>
    <property type="match status" value="1"/>
</dbReference>
<dbReference type="SMART" id="SM00138">
    <property type="entry name" value="MeTrc"/>
    <property type="match status" value="1"/>
</dbReference>
<reference evidence="8 9" key="1">
    <citation type="journal article" date="2016" name="ISME J.">
        <title>Integrated multi-omics analyses reveal the biochemical mechanisms and phylogenetic relevance of anaerobic androgen biodegradation in the environment.</title>
        <authorList>
            <person name="Yang F.C."/>
            <person name="Chen Y.L."/>
            <person name="Tang S.L."/>
            <person name="Yu C.P."/>
            <person name="Wang P.H."/>
            <person name="Ismail W."/>
            <person name="Wang C.H."/>
            <person name="Ding J.Y."/>
            <person name="Yang C.Y."/>
            <person name="Yang C.Y."/>
            <person name="Chiang Y.R."/>
        </authorList>
    </citation>
    <scope>NUCLEOTIDE SEQUENCE [LARGE SCALE GENOMIC DNA]</scope>
    <source>
        <strain evidence="8 9">DSM 13999</strain>
    </source>
</reference>
<keyword evidence="3 5" id="KW-0808">Transferase</keyword>
<dbReference type="OrthoDB" id="9816309at2"/>
<evidence type="ECO:0000313" key="8">
    <source>
        <dbReference type="EMBL" id="KYC29546.1"/>
    </source>
</evidence>
<feature type="domain" description="CheR-type methyltransferase" evidence="7">
    <location>
        <begin position="1"/>
        <end position="270"/>
    </location>
</feature>
<feature type="binding site" evidence="6">
    <location>
        <begin position="199"/>
        <end position="200"/>
    </location>
    <ligand>
        <name>S-adenosyl-L-methionine</name>
        <dbReference type="ChEBI" id="CHEBI:59789"/>
    </ligand>
</feature>
<organism evidence="8 9">
    <name type="scientific">Sterolibacterium denitrificans</name>
    <dbReference type="NCBI Taxonomy" id="157592"/>
    <lineage>
        <taxon>Bacteria</taxon>
        <taxon>Pseudomonadati</taxon>
        <taxon>Pseudomonadota</taxon>
        <taxon>Betaproteobacteria</taxon>
        <taxon>Nitrosomonadales</taxon>
        <taxon>Sterolibacteriaceae</taxon>
        <taxon>Sterolibacterium</taxon>
    </lineage>
</organism>
<comment type="function">
    <text evidence="5">Methylation of the membrane-bound methyl-accepting chemotaxis proteins (MCP) to form gamma-glutamyl methyl ester residues in MCP.</text>
</comment>